<dbReference type="Gene3D" id="2.10.109.10">
    <property type="entry name" value="Umud Fragment, subunit A"/>
    <property type="match status" value="1"/>
</dbReference>
<dbReference type="GO" id="GO:0005886">
    <property type="term" value="C:plasma membrane"/>
    <property type="evidence" value="ECO:0007669"/>
    <property type="project" value="UniProtKB-SubCell"/>
</dbReference>
<feature type="active site" evidence="6">
    <location>
        <position position="103"/>
    </location>
</feature>
<evidence type="ECO:0000256" key="3">
    <source>
        <dbReference type="ARBA" id="ARBA00009370"/>
    </source>
</evidence>
<evidence type="ECO:0000256" key="6">
    <source>
        <dbReference type="PIRSR" id="PIRSR600223-1"/>
    </source>
</evidence>
<dbReference type="PRINTS" id="PR00727">
    <property type="entry name" value="LEADERPTASE"/>
</dbReference>
<dbReference type="InterPro" id="IPR036286">
    <property type="entry name" value="LexA/Signal_pep-like_sf"/>
</dbReference>
<keyword evidence="7" id="KW-1133">Transmembrane helix</keyword>
<dbReference type="GO" id="GO:0004252">
    <property type="term" value="F:serine-type endopeptidase activity"/>
    <property type="evidence" value="ECO:0007669"/>
    <property type="project" value="InterPro"/>
</dbReference>
<keyword evidence="10" id="KW-1185">Reference proteome</keyword>
<evidence type="ECO:0000256" key="5">
    <source>
        <dbReference type="ARBA" id="ARBA00022801"/>
    </source>
</evidence>
<dbReference type="Pfam" id="PF10502">
    <property type="entry name" value="Peptidase_S26"/>
    <property type="match status" value="1"/>
</dbReference>
<dbReference type="PANTHER" id="PTHR43390">
    <property type="entry name" value="SIGNAL PEPTIDASE I"/>
    <property type="match status" value="1"/>
</dbReference>
<comment type="similarity">
    <text evidence="3 7">Belongs to the peptidase S26 family.</text>
</comment>
<reference evidence="9 10" key="1">
    <citation type="submission" date="2019-08" db="EMBL/GenBank/DDBJ databases">
        <title>In-depth cultivation of the pig gut microbiome towards novel bacterial diversity and tailored functional studies.</title>
        <authorList>
            <person name="Wylensek D."/>
            <person name="Hitch T.C.A."/>
            <person name="Clavel T."/>
        </authorList>
    </citation>
    <scope>NUCLEOTIDE SEQUENCE [LARGE SCALE GENOMIC DNA]</scope>
    <source>
        <strain evidence="9 10">MUC/MUC-530-WT-4D</strain>
    </source>
</reference>
<dbReference type="GO" id="GO:0006465">
    <property type="term" value="P:signal peptide processing"/>
    <property type="evidence" value="ECO:0007669"/>
    <property type="project" value="InterPro"/>
</dbReference>
<dbReference type="InterPro" id="IPR019757">
    <property type="entry name" value="Pept_S26A_signal_pept_1_Lys-AS"/>
</dbReference>
<organism evidence="9 10">
    <name type="scientific">Roseburia porci</name>
    <dbReference type="NCBI Taxonomy" id="2605790"/>
    <lineage>
        <taxon>Bacteria</taxon>
        <taxon>Bacillati</taxon>
        <taxon>Bacillota</taxon>
        <taxon>Clostridia</taxon>
        <taxon>Lachnospirales</taxon>
        <taxon>Lachnospiraceae</taxon>
        <taxon>Roseburia</taxon>
    </lineage>
</organism>
<comment type="caution">
    <text evidence="9">The sequence shown here is derived from an EMBL/GenBank/DDBJ whole genome shotgun (WGS) entry which is preliminary data.</text>
</comment>
<dbReference type="CDD" id="cd06530">
    <property type="entry name" value="S26_SPase_I"/>
    <property type="match status" value="1"/>
</dbReference>
<evidence type="ECO:0000256" key="4">
    <source>
        <dbReference type="ARBA" id="ARBA00013208"/>
    </source>
</evidence>
<sequence>MGADAQTDKAGKQGKKKAKNKKSSVASEVFSWILTMAAAVALALVLKNFVIINAEVPTGSMENTIMPGDDLLGFRLAYLNSKPKRGDIIIFKFPDDETQKYVKRVIGLPGDTVTIDDGKVYINDSTEPLEEDYLKEDWVKVAGPYVYQVPEDSYFVMGDNRNDSYDSRYWTNTFVKKDKIIGKALFIYYPWKHMGKLE</sequence>
<dbReference type="EC" id="3.4.21.89" evidence="4 7"/>
<gene>
    <name evidence="9" type="primary">lepB</name>
    <name evidence="9" type="ORF">FYJ75_12610</name>
</gene>
<dbReference type="InterPro" id="IPR000223">
    <property type="entry name" value="Pept_S26A_signal_pept_1"/>
</dbReference>
<dbReference type="SUPFAM" id="SSF51306">
    <property type="entry name" value="LexA/Signal peptidase"/>
    <property type="match status" value="1"/>
</dbReference>
<dbReference type="AlphaFoldDB" id="A0A6L5YTF4"/>
<accession>A0A6L5YTF4</accession>
<keyword evidence="7" id="KW-0472">Membrane</keyword>
<evidence type="ECO:0000256" key="2">
    <source>
        <dbReference type="ARBA" id="ARBA00004401"/>
    </source>
</evidence>
<dbReference type="PROSITE" id="PS00760">
    <property type="entry name" value="SPASE_I_2"/>
    <property type="match status" value="1"/>
</dbReference>
<proteinExistence type="inferred from homology"/>
<keyword evidence="7" id="KW-0645">Protease</keyword>
<comment type="catalytic activity">
    <reaction evidence="1 7">
        <text>Cleavage of hydrophobic, N-terminal signal or leader sequences from secreted and periplasmic proteins.</text>
        <dbReference type="EC" id="3.4.21.89"/>
    </reaction>
</comment>
<feature type="domain" description="Peptidase S26" evidence="8">
    <location>
        <begin position="30"/>
        <end position="189"/>
    </location>
</feature>
<dbReference type="PANTHER" id="PTHR43390:SF1">
    <property type="entry name" value="CHLOROPLAST PROCESSING PEPTIDASE"/>
    <property type="match status" value="1"/>
</dbReference>
<protein>
    <recommendedName>
        <fullName evidence="4 7">Signal peptidase I</fullName>
        <ecNumber evidence="4 7">3.4.21.89</ecNumber>
    </recommendedName>
</protein>
<dbReference type="InterPro" id="IPR019533">
    <property type="entry name" value="Peptidase_S26"/>
</dbReference>
<feature type="transmembrane region" description="Helical" evidence="7">
    <location>
        <begin position="25"/>
        <end position="46"/>
    </location>
</feature>
<evidence type="ECO:0000256" key="7">
    <source>
        <dbReference type="RuleBase" id="RU362042"/>
    </source>
</evidence>
<feature type="active site" evidence="6">
    <location>
        <position position="60"/>
    </location>
</feature>
<evidence type="ECO:0000259" key="8">
    <source>
        <dbReference type="Pfam" id="PF10502"/>
    </source>
</evidence>
<keyword evidence="5 7" id="KW-0378">Hydrolase</keyword>
<evidence type="ECO:0000256" key="1">
    <source>
        <dbReference type="ARBA" id="ARBA00000677"/>
    </source>
</evidence>
<dbReference type="Proteomes" id="UP000474024">
    <property type="component" value="Unassembled WGS sequence"/>
</dbReference>
<name>A0A6L5YTF4_9FIRM</name>
<keyword evidence="7" id="KW-0812">Transmembrane</keyword>
<dbReference type="PROSITE" id="PS00761">
    <property type="entry name" value="SPASE_I_3"/>
    <property type="match status" value="1"/>
</dbReference>
<dbReference type="EMBL" id="VUNI01000027">
    <property type="protein sequence ID" value="MST75823.1"/>
    <property type="molecule type" value="Genomic_DNA"/>
</dbReference>
<dbReference type="InterPro" id="IPR019758">
    <property type="entry name" value="Pept_S26A_signal_pept_1_CS"/>
</dbReference>
<dbReference type="NCBIfam" id="TIGR02227">
    <property type="entry name" value="sigpep_I_bact"/>
    <property type="match status" value="1"/>
</dbReference>
<dbReference type="GO" id="GO:0009003">
    <property type="term" value="F:signal peptidase activity"/>
    <property type="evidence" value="ECO:0007669"/>
    <property type="project" value="UniProtKB-EC"/>
</dbReference>
<evidence type="ECO:0000313" key="9">
    <source>
        <dbReference type="EMBL" id="MST75823.1"/>
    </source>
</evidence>
<comment type="subcellular location">
    <subcellularLocation>
        <location evidence="2">Cell membrane</location>
        <topology evidence="2">Single-pass type II membrane protein</topology>
    </subcellularLocation>
    <subcellularLocation>
        <location evidence="7">Membrane</location>
        <topology evidence="7">Single-pass type II membrane protein</topology>
    </subcellularLocation>
</comment>
<evidence type="ECO:0000313" key="10">
    <source>
        <dbReference type="Proteomes" id="UP000474024"/>
    </source>
</evidence>